<dbReference type="Gene3D" id="3.30.160.60">
    <property type="entry name" value="Classic Zinc Finger"/>
    <property type="match status" value="1"/>
</dbReference>
<accession>A0AAD4BWH5</accession>
<proteinExistence type="predicted"/>
<dbReference type="Proteomes" id="UP001194468">
    <property type="component" value="Unassembled WGS sequence"/>
</dbReference>
<feature type="region of interest" description="Disordered" evidence="1">
    <location>
        <begin position="73"/>
        <end position="92"/>
    </location>
</feature>
<name>A0AAD4BWH5_BOLED</name>
<evidence type="ECO:0000313" key="3">
    <source>
        <dbReference type="Proteomes" id="UP001194468"/>
    </source>
</evidence>
<sequence length="355" mass="39471">MSPYYSNSLSDSQGPGYEYVLPTQSIGQDFRVPPSLQPSSSEYHLATSQQSYSFFGQECHGTSQALQIPRTNSTRSLRPPVGSGTVRAPSLSSHPYHQARLCHIADRASSQHQECSRLPFQTFPTLASTSGTVIPYNTATGSRASTRDPNLSQLPLVANKFTPSPIFASASQSNVTVLNTNQNITSSMGSLTVPGQTRVPTYQTPASPPYPLADEADIEYAQYRYGDKCCFYQCRFDLLGSPCNQWIVGDRTRVLRHLRNHHHLQTGPAAPAFCRWDECTHSRPMKQENLSRHVVMHLGVKWKCPHCRRLFSRDDAVHRHIERMAPGMDVTDAEVVPGQDARALTEPQSKKSRIA</sequence>
<reference evidence="2" key="1">
    <citation type="submission" date="2019-10" db="EMBL/GenBank/DDBJ databases">
        <authorList>
            <consortium name="DOE Joint Genome Institute"/>
            <person name="Kuo A."/>
            <person name="Miyauchi S."/>
            <person name="Kiss E."/>
            <person name="Drula E."/>
            <person name="Kohler A."/>
            <person name="Sanchez-Garcia M."/>
            <person name="Andreopoulos B."/>
            <person name="Barry K.W."/>
            <person name="Bonito G."/>
            <person name="Buee M."/>
            <person name="Carver A."/>
            <person name="Chen C."/>
            <person name="Cichocki N."/>
            <person name="Clum A."/>
            <person name="Culley D."/>
            <person name="Crous P.W."/>
            <person name="Fauchery L."/>
            <person name="Girlanda M."/>
            <person name="Hayes R."/>
            <person name="Keri Z."/>
            <person name="LaButti K."/>
            <person name="Lipzen A."/>
            <person name="Lombard V."/>
            <person name="Magnuson J."/>
            <person name="Maillard F."/>
            <person name="Morin E."/>
            <person name="Murat C."/>
            <person name="Nolan M."/>
            <person name="Ohm R."/>
            <person name="Pangilinan J."/>
            <person name="Pereira M."/>
            <person name="Perotto S."/>
            <person name="Peter M."/>
            <person name="Riley R."/>
            <person name="Sitrit Y."/>
            <person name="Stielow B."/>
            <person name="Szollosi G."/>
            <person name="Zifcakova L."/>
            <person name="Stursova M."/>
            <person name="Spatafora J.W."/>
            <person name="Tedersoo L."/>
            <person name="Vaario L.-M."/>
            <person name="Yamada A."/>
            <person name="Yan M."/>
            <person name="Wang P."/>
            <person name="Xu J."/>
            <person name="Bruns T."/>
            <person name="Baldrian P."/>
            <person name="Vilgalys R."/>
            <person name="Henrissat B."/>
            <person name="Grigoriev I.V."/>
            <person name="Hibbett D."/>
            <person name="Nagy L.G."/>
            <person name="Martin F.M."/>
        </authorList>
    </citation>
    <scope>NUCLEOTIDE SEQUENCE</scope>
    <source>
        <strain evidence="2">BED1</strain>
    </source>
</reference>
<organism evidence="2 3">
    <name type="scientific">Boletus edulis BED1</name>
    <dbReference type="NCBI Taxonomy" id="1328754"/>
    <lineage>
        <taxon>Eukaryota</taxon>
        <taxon>Fungi</taxon>
        <taxon>Dikarya</taxon>
        <taxon>Basidiomycota</taxon>
        <taxon>Agaricomycotina</taxon>
        <taxon>Agaricomycetes</taxon>
        <taxon>Agaricomycetidae</taxon>
        <taxon>Boletales</taxon>
        <taxon>Boletineae</taxon>
        <taxon>Boletaceae</taxon>
        <taxon>Boletoideae</taxon>
        <taxon>Boletus</taxon>
    </lineage>
</organism>
<reference evidence="2" key="2">
    <citation type="journal article" date="2020" name="Nat. Commun.">
        <title>Large-scale genome sequencing of mycorrhizal fungi provides insights into the early evolution of symbiotic traits.</title>
        <authorList>
            <person name="Miyauchi S."/>
            <person name="Kiss E."/>
            <person name="Kuo A."/>
            <person name="Drula E."/>
            <person name="Kohler A."/>
            <person name="Sanchez-Garcia M."/>
            <person name="Morin E."/>
            <person name="Andreopoulos B."/>
            <person name="Barry K.W."/>
            <person name="Bonito G."/>
            <person name="Buee M."/>
            <person name="Carver A."/>
            <person name="Chen C."/>
            <person name="Cichocki N."/>
            <person name="Clum A."/>
            <person name="Culley D."/>
            <person name="Crous P.W."/>
            <person name="Fauchery L."/>
            <person name="Girlanda M."/>
            <person name="Hayes R.D."/>
            <person name="Keri Z."/>
            <person name="LaButti K."/>
            <person name="Lipzen A."/>
            <person name="Lombard V."/>
            <person name="Magnuson J."/>
            <person name="Maillard F."/>
            <person name="Murat C."/>
            <person name="Nolan M."/>
            <person name="Ohm R.A."/>
            <person name="Pangilinan J."/>
            <person name="Pereira M.F."/>
            <person name="Perotto S."/>
            <person name="Peter M."/>
            <person name="Pfister S."/>
            <person name="Riley R."/>
            <person name="Sitrit Y."/>
            <person name="Stielow J.B."/>
            <person name="Szollosi G."/>
            <person name="Zifcakova L."/>
            <person name="Stursova M."/>
            <person name="Spatafora J.W."/>
            <person name="Tedersoo L."/>
            <person name="Vaario L.M."/>
            <person name="Yamada A."/>
            <person name="Yan M."/>
            <person name="Wang P."/>
            <person name="Xu J."/>
            <person name="Bruns T."/>
            <person name="Baldrian P."/>
            <person name="Vilgalys R."/>
            <person name="Dunand C."/>
            <person name="Henrissat B."/>
            <person name="Grigoriev I.V."/>
            <person name="Hibbett D."/>
            <person name="Nagy L.G."/>
            <person name="Martin F.M."/>
        </authorList>
    </citation>
    <scope>NUCLEOTIDE SEQUENCE</scope>
    <source>
        <strain evidence="2">BED1</strain>
    </source>
</reference>
<evidence type="ECO:0000313" key="2">
    <source>
        <dbReference type="EMBL" id="KAF8441297.1"/>
    </source>
</evidence>
<evidence type="ECO:0000256" key="1">
    <source>
        <dbReference type="SAM" id="MobiDB-lite"/>
    </source>
</evidence>
<keyword evidence="3" id="KW-1185">Reference proteome</keyword>
<dbReference type="AlphaFoldDB" id="A0AAD4BWH5"/>
<comment type="caution">
    <text evidence="2">The sequence shown here is derived from an EMBL/GenBank/DDBJ whole genome shotgun (WGS) entry which is preliminary data.</text>
</comment>
<dbReference type="EMBL" id="WHUW01000010">
    <property type="protein sequence ID" value="KAF8441297.1"/>
    <property type="molecule type" value="Genomic_DNA"/>
</dbReference>
<gene>
    <name evidence="2" type="ORF">L210DRAFT_929371</name>
</gene>
<evidence type="ECO:0008006" key="4">
    <source>
        <dbReference type="Google" id="ProtNLM"/>
    </source>
</evidence>
<protein>
    <recommendedName>
        <fullName evidence="4">C2H2-type domain-containing protein</fullName>
    </recommendedName>
</protein>